<organism evidence="2">
    <name type="scientific">Ixodes ricinus</name>
    <name type="common">Common tick</name>
    <name type="synonym">Acarus ricinus</name>
    <dbReference type="NCBI Taxonomy" id="34613"/>
    <lineage>
        <taxon>Eukaryota</taxon>
        <taxon>Metazoa</taxon>
        <taxon>Ecdysozoa</taxon>
        <taxon>Arthropoda</taxon>
        <taxon>Chelicerata</taxon>
        <taxon>Arachnida</taxon>
        <taxon>Acari</taxon>
        <taxon>Parasitiformes</taxon>
        <taxon>Ixodida</taxon>
        <taxon>Ixodoidea</taxon>
        <taxon>Ixodidae</taxon>
        <taxon>Ixodinae</taxon>
        <taxon>Ixodes</taxon>
    </lineage>
</organism>
<feature type="compositionally biased region" description="Basic residues" evidence="1">
    <location>
        <begin position="18"/>
        <end position="32"/>
    </location>
</feature>
<reference evidence="2" key="1">
    <citation type="journal article" date="2015" name="PLoS Negl. Trop. Dis.">
        <title>Deep Sequencing Analysis of the Ixodes ricinus Haemocytome.</title>
        <authorList>
            <person name="Kotsyfakis M."/>
            <person name="Kopacek P."/>
            <person name="Franta Z."/>
            <person name="Pedra J.H."/>
            <person name="Ribeiro J.M."/>
        </authorList>
    </citation>
    <scope>NUCLEOTIDE SEQUENCE</scope>
</reference>
<sequence>GTPKRPRKEKTRYNYSINRKKKMKKKAKRRIKIQSVPVKEAWEETKGRLRQPSGTWVSPPTPNEHPLDRGQTTKKGTKDNPKTKYVRRKKTTKERKTYATDGRTTLRLSGDNVKFCVYMLEKYDEDYVAMARGPKKNYLPRRPPARRSGRRSRRSRTIPEQWNAYLRAKEMV</sequence>
<accession>A0A090XEJ6</accession>
<dbReference type="EMBL" id="GBIH01001727">
    <property type="protein sequence ID" value="JAC92983.1"/>
    <property type="molecule type" value="mRNA"/>
</dbReference>
<feature type="region of interest" description="Disordered" evidence="1">
    <location>
        <begin position="135"/>
        <end position="158"/>
    </location>
</feature>
<protein>
    <submittedName>
        <fullName evidence="2">Putative nucleolar protein 16</fullName>
    </submittedName>
</protein>
<dbReference type="AlphaFoldDB" id="A0A090XEJ6"/>
<feature type="compositionally biased region" description="Basic residues" evidence="1">
    <location>
        <begin position="135"/>
        <end position="156"/>
    </location>
</feature>
<feature type="compositionally biased region" description="Basic residues" evidence="1">
    <location>
        <begin position="84"/>
        <end position="93"/>
    </location>
</feature>
<name>A0A090XEJ6_IXORI</name>
<feature type="non-terminal residue" evidence="2">
    <location>
        <position position="1"/>
    </location>
</feature>
<proteinExistence type="evidence at transcript level"/>
<feature type="region of interest" description="Disordered" evidence="1">
    <location>
        <begin position="1"/>
        <end position="98"/>
    </location>
</feature>
<evidence type="ECO:0000256" key="1">
    <source>
        <dbReference type="SAM" id="MobiDB-lite"/>
    </source>
</evidence>
<feature type="compositionally biased region" description="Basic residues" evidence="1">
    <location>
        <begin position="1"/>
        <end position="10"/>
    </location>
</feature>
<evidence type="ECO:0000313" key="2">
    <source>
        <dbReference type="EMBL" id="JAC92983.1"/>
    </source>
</evidence>